<reference evidence="1" key="1">
    <citation type="submission" date="2020-09" db="EMBL/GenBank/DDBJ databases">
        <title>Iningainema tapete sp. nov. (Scytonemataceae, Cyanobacteria) from greenhouses in central Florida (USA) produces two types of nodularin with biosynthetic potential for microcystin-LR and anabaenopeptins.</title>
        <authorList>
            <person name="Berthold D.E."/>
            <person name="Lefler F.W."/>
            <person name="Huang I.-S."/>
            <person name="Abdulla H."/>
            <person name="Zimba P.V."/>
            <person name="Laughinghouse H.D. IV."/>
        </authorList>
    </citation>
    <scope>NUCLEOTIDE SEQUENCE</scope>
    <source>
        <strain evidence="1">BLCCT55</strain>
    </source>
</reference>
<proteinExistence type="predicted"/>
<dbReference type="EMBL" id="JACXAE010000134">
    <property type="protein sequence ID" value="MBD2778884.1"/>
    <property type="molecule type" value="Genomic_DNA"/>
</dbReference>
<protein>
    <submittedName>
        <fullName evidence="1">Uncharacterized protein</fullName>
    </submittedName>
</protein>
<gene>
    <name evidence="1" type="ORF">ICL16_44285</name>
</gene>
<name>A0A8J6XM05_9CYAN</name>
<organism evidence="1 2">
    <name type="scientific">Iningainema tapete BLCC-T55</name>
    <dbReference type="NCBI Taxonomy" id="2748662"/>
    <lineage>
        <taxon>Bacteria</taxon>
        <taxon>Bacillati</taxon>
        <taxon>Cyanobacteriota</taxon>
        <taxon>Cyanophyceae</taxon>
        <taxon>Nostocales</taxon>
        <taxon>Scytonemataceae</taxon>
        <taxon>Iningainema tapete</taxon>
    </lineage>
</organism>
<dbReference type="AlphaFoldDB" id="A0A8J6XM05"/>
<evidence type="ECO:0000313" key="2">
    <source>
        <dbReference type="Proteomes" id="UP000629098"/>
    </source>
</evidence>
<sequence length="58" mass="6963">MMLKDDPAIKRIREARHRISEEYGHDPQKLVNYYIELQKQYQLLNSIKEQETESVQAS</sequence>
<dbReference type="Proteomes" id="UP000629098">
    <property type="component" value="Unassembled WGS sequence"/>
</dbReference>
<keyword evidence="2" id="KW-1185">Reference proteome</keyword>
<dbReference type="RefSeq" id="WP_190839073.1">
    <property type="nucleotide sequence ID" value="NZ_CAWPPI010000134.1"/>
</dbReference>
<evidence type="ECO:0000313" key="1">
    <source>
        <dbReference type="EMBL" id="MBD2778884.1"/>
    </source>
</evidence>
<comment type="caution">
    <text evidence="1">The sequence shown here is derived from an EMBL/GenBank/DDBJ whole genome shotgun (WGS) entry which is preliminary data.</text>
</comment>
<accession>A0A8J6XM05</accession>